<dbReference type="Proteomes" id="UP000030763">
    <property type="component" value="Unassembled WGS sequence"/>
</dbReference>
<dbReference type="PANTHER" id="PTHR22878:SF68">
    <property type="entry name" value="DYNEIN HEAVY CHAIN 6, AXONEMAL-LIKE"/>
    <property type="match status" value="1"/>
</dbReference>
<feature type="domain" description="Dynein heavy chain coiled coil stalk" evidence="2">
    <location>
        <begin position="323"/>
        <end position="437"/>
    </location>
</feature>
<dbReference type="VEuPathDB" id="ToxoDB:EMWEY_00000180"/>
<dbReference type="AlphaFoldDB" id="U6LVZ5"/>
<dbReference type="InterPro" id="IPR054354">
    <property type="entry name" value="DYNC2H1-like_lid"/>
</dbReference>
<dbReference type="OrthoDB" id="424516at2759"/>
<dbReference type="EMBL" id="HG718748">
    <property type="protein sequence ID" value="CDJ55936.1"/>
    <property type="molecule type" value="Genomic_DNA"/>
</dbReference>
<dbReference type="OMA" id="EYRETIV"/>
<evidence type="ECO:0000313" key="5">
    <source>
        <dbReference type="EMBL" id="CDJ55936.1"/>
    </source>
</evidence>
<dbReference type="Pfam" id="PF22597">
    <property type="entry name" value="DYN_lid"/>
    <property type="match status" value="1"/>
</dbReference>
<dbReference type="InterPro" id="IPR026983">
    <property type="entry name" value="DHC"/>
</dbReference>
<dbReference type="InterPro" id="IPR024743">
    <property type="entry name" value="Dynein_HC_stalk"/>
</dbReference>
<dbReference type="GO" id="GO:0051959">
    <property type="term" value="F:dynein light intermediate chain binding"/>
    <property type="evidence" value="ECO:0007669"/>
    <property type="project" value="InterPro"/>
</dbReference>
<dbReference type="GO" id="GO:0007018">
    <property type="term" value="P:microtubule-based movement"/>
    <property type="evidence" value="ECO:0007669"/>
    <property type="project" value="InterPro"/>
</dbReference>
<dbReference type="GO" id="GO:0030286">
    <property type="term" value="C:dynein complex"/>
    <property type="evidence" value="ECO:0007669"/>
    <property type="project" value="InterPro"/>
</dbReference>
<dbReference type="SUPFAM" id="SSF52540">
    <property type="entry name" value="P-loop containing nucleoside triphosphate hydrolases"/>
    <property type="match status" value="1"/>
</dbReference>
<evidence type="ECO:0000259" key="4">
    <source>
        <dbReference type="Pfam" id="PF22597"/>
    </source>
</evidence>
<dbReference type="PANTHER" id="PTHR22878">
    <property type="entry name" value="DYNEIN HEAVY CHAIN 6, AXONEMAL-LIKE-RELATED"/>
    <property type="match status" value="1"/>
</dbReference>
<keyword evidence="6" id="KW-1185">Reference proteome</keyword>
<feature type="domain" description="Dynein 2 heavy chain 1 cytoplasmic ATPase lid" evidence="4">
    <location>
        <begin position="2"/>
        <end position="43"/>
    </location>
</feature>
<reference evidence="5" key="2">
    <citation type="submission" date="2013-10" db="EMBL/GenBank/DDBJ databases">
        <authorList>
            <person name="Aslett M."/>
        </authorList>
    </citation>
    <scope>NUCLEOTIDE SEQUENCE [LARGE SCALE GENOMIC DNA]</scope>
    <source>
        <strain evidence="5">Weybridge</strain>
    </source>
</reference>
<evidence type="ECO:0000259" key="3">
    <source>
        <dbReference type="Pfam" id="PF12780"/>
    </source>
</evidence>
<dbReference type="InterPro" id="IPR024317">
    <property type="entry name" value="Dynein_heavy_chain_D4_dom"/>
</dbReference>
<dbReference type="RefSeq" id="XP_013332586.1">
    <property type="nucleotide sequence ID" value="XM_013477132.1"/>
</dbReference>
<organism evidence="5 6">
    <name type="scientific">Eimeria maxima</name>
    <name type="common">Coccidian parasite</name>
    <dbReference type="NCBI Taxonomy" id="5804"/>
    <lineage>
        <taxon>Eukaryota</taxon>
        <taxon>Sar</taxon>
        <taxon>Alveolata</taxon>
        <taxon>Apicomplexa</taxon>
        <taxon>Conoidasida</taxon>
        <taxon>Coccidia</taxon>
        <taxon>Eucoccidiorida</taxon>
        <taxon>Eimeriorina</taxon>
        <taxon>Eimeriidae</taxon>
        <taxon>Eimeria</taxon>
    </lineage>
</organism>
<evidence type="ECO:0000259" key="2">
    <source>
        <dbReference type="Pfam" id="PF12777"/>
    </source>
</evidence>
<name>U6LVZ5_EIMMA</name>
<dbReference type="Gene3D" id="1.20.920.20">
    <property type="match status" value="1"/>
</dbReference>
<sequence length="439" mass="49923">MRDMSKVVQGLYQADHRSIEDRDILLKLWYHECQRVYQDRLASALDVDQFIEILDGILEKNFQMRTKDLTKERGILFSHLRGHMLLVGIGGSGRKSLATFATKLLKLNLWRIRVTKNFTVRDFQEELKQHIVKAGRDGVRSSLLLTDKDLKTDAFSDCLNSLLGSGQIPGMLDADSLGMLLKDLQPAAEAAKVSQQPDAMYEFFLARVRENLRVLLCVSPIGSTMRDYCRMFPAFINETTIDWFFTWPREALEEVAATFLESADMEANARESVARASSYVHMDAIEEAEIFRKEAKRTSFITPTKFLRLVRAKKDGVHEKIDKLSSGLGKLVEAREQVEAMNEELEAKKEDVARKQRECDELMVVIVEKRTLADEQMKQVEADSARIQTEEMETKILSDEARRDLAKAMPALEAAIDALEKLDKKSVAEVKAYTKPPGP</sequence>
<protein>
    <recommendedName>
        <fullName evidence="7">Dynein heavy chain AAA module D4 domain-containing protein</fullName>
    </recommendedName>
</protein>
<dbReference type="Gene3D" id="1.20.920.30">
    <property type="match status" value="1"/>
</dbReference>
<accession>U6LVZ5</accession>
<feature type="coiled-coil region" evidence="1">
    <location>
        <begin position="328"/>
        <end position="365"/>
    </location>
</feature>
<keyword evidence="1" id="KW-0175">Coiled coil</keyword>
<dbReference type="GeneID" id="25334004"/>
<feature type="domain" description="Dynein heavy chain AAA module D4" evidence="3">
    <location>
        <begin position="79"/>
        <end position="311"/>
    </location>
</feature>
<gene>
    <name evidence="5" type="ORF">EMWEY_00000180</name>
</gene>
<dbReference type="GO" id="GO:0045505">
    <property type="term" value="F:dynein intermediate chain binding"/>
    <property type="evidence" value="ECO:0007669"/>
    <property type="project" value="InterPro"/>
</dbReference>
<evidence type="ECO:0000313" key="6">
    <source>
        <dbReference type="Proteomes" id="UP000030763"/>
    </source>
</evidence>
<evidence type="ECO:0008006" key="7">
    <source>
        <dbReference type="Google" id="ProtNLM"/>
    </source>
</evidence>
<dbReference type="Pfam" id="PF12777">
    <property type="entry name" value="MT"/>
    <property type="match status" value="1"/>
</dbReference>
<proteinExistence type="predicted"/>
<dbReference type="InterPro" id="IPR027417">
    <property type="entry name" value="P-loop_NTPase"/>
</dbReference>
<evidence type="ECO:0000256" key="1">
    <source>
        <dbReference type="SAM" id="Coils"/>
    </source>
</evidence>
<dbReference type="Pfam" id="PF12780">
    <property type="entry name" value="AAA_8"/>
    <property type="match status" value="1"/>
</dbReference>
<dbReference type="Gene3D" id="3.40.50.300">
    <property type="entry name" value="P-loop containing nucleotide triphosphate hydrolases"/>
    <property type="match status" value="1"/>
</dbReference>
<reference evidence="5" key="1">
    <citation type="submission" date="2013-10" db="EMBL/GenBank/DDBJ databases">
        <title>Genomic analysis of the causative agents of coccidiosis in chickens.</title>
        <authorList>
            <person name="Reid A.J."/>
            <person name="Blake D."/>
            <person name="Billington K."/>
            <person name="Browne H."/>
            <person name="Dunn M."/>
            <person name="Hung S."/>
            <person name="Kawahara F."/>
            <person name="Miranda-Saavedra D."/>
            <person name="Mourier T."/>
            <person name="Nagra H."/>
            <person name="Otto T.D."/>
            <person name="Rawlings N."/>
            <person name="Sanchez A."/>
            <person name="Sanders M."/>
            <person name="Subramaniam C."/>
            <person name="Tay Y."/>
            <person name="Dear P."/>
            <person name="Doerig C."/>
            <person name="Gruber A."/>
            <person name="Parkinson J."/>
            <person name="Shirley M."/>
            <person name="Wan K.L."/>
            <person name="Berriman M."/>
            <person name="Tomley F."/>
            <person name="Pain A."/>
        </authorList>
    </citation>
    <scope>NUCLEOTIDE SEQUENCE [LARGE SCALE GENOMIC DNA]</scope>
    <source>
        <strain evidence="5">Weybridge</strain>
    </source>
</reference>